<dbReference type="OrthoDB" id="5550464at2759"/>
<dbReference type="STRING" id="106004.A0A1Y2DA98"/>
<name>A0A1Y2DA98_9BASI</name>
<feature type="compositionally biased region" description="Low complexity" evidence="3">
    <location>
        <begin position="208"/>
        <end position="224"/>
    </location>
</feature>
<reference evidence="4 5" key="1">
    <citation type="submission" date="2016-07" db="EMBL/GenBank/DDBJ databases">
        <title>Pervasive Adenine N6-methylation of Active Genes in Fungi.</title>
        <authorList>
            <consortium name="DOE Joint Genome Institute"/>
            <person name="Mondo S.J."/>
            <person name="Dannebaum R.O."/>
            <person name="Kuo R.C."/>
            <person name="Labutti K."/>
            <person name="Haridas S."/>
            <person name="Kuo A."/>
            <person name="Salamov A."/>
            <person name="Ahrendt S.R."/>
            <person name="Lipzen A."/>
            <person name="Sullivan W."/>
            <person name="Andreopoulos W.B."/>
            <person name="Clum A."/>
            <person name="Lindquist E."/>
            <person name="Daum C."/>
            <person name="Ramamoorthy G.K."/>
            <person name="Gryganskyi A."/>
            <person name="Culley D."/>
            <person name="Magnuson J.K."/>
            <person name="James T.Y."/>
            <person name="O'Malley M.A."/>
            <person name="Stajich J.E."/>
            <person name="Spatafora J.W."/>
            <person name="Visel A."/>
            <person name="Grigoriev I.V."/>
        </authorList>
    </citation>
    <scope>NUCLEOTIDE SEQUENCE [LARGE SCALE GENOMIC DNA]</scope>
    <source>
        <strain evidence="4 5">62-1032</strain>
    </source>
</reference>
<comment type="caution">
    <text evidence="4">The sequence shown here is derived from an EMBL/GenBank/DDBJ whole genome shotgun (WGS) entry which is preliminary data.</text>
</comment>
<protein>
    <submittedName>
        <fullName evidence="4">UreD urease accessory protein-domain-containing protein</fullName>
    </submittedName>
</protein>
<evidence type="ECO:0000256" key="1">
    <source>
        <dbReference type="ARBA" id="ARBA00007177"/>
    </source>
</evidence>
<keyword evidence="5" id="KW-1185">Reference proteome</keyword>
<dbReference type="InterPro" id="IPR002669">
    <property type="entry name" value="UreD"/>
</dbReference>
<keyword evidence="2" id="KW-0143">Chaperone</keyword>
<dbReference type="InParanoid" id="A0A1Y2DA98"/>
<proteinExistence type="inferred from homology"/>
<dbReference type="Pfam" id="PF01774">
    <property type="entry name" value="UreD"/>
    <property type="match status" value="1"/>
</dbReference>
<dbReference type="PANTHER" id="PTHR33643">
    <property type="entry name" value="UREASE ACCESSORY PROTEIN D"/>
    <property type="match status" value="1"/>
</dbReference>
<accession>A0A1Y2DA98</accession>
<comment type="similarity">
    <text evidence="1">Belongs to the UreD family.</text>
</comment>
<dbReference type="EMBL" id="MCGR01000087">
    <property type="protein sequence ID" value="ORY56193.1"/>
    <property type="molecule type" value="Genomic_DNA"/>
</dbReference>
<gene>
    <name evidence="4" type="ORF">BCR35DRAFT_284230</name>
</gene>
<dbReference type="GO" id="GO:0016151">
    <property type="term" value="F:nickel cation binding"/>
    <property type="evidence" value="ECO:0007669"/>
    <property type="project" value="InterPro"/>
</dbReference>
<evidence type="ECO:0000313" key="4">
    <source>
        <dbReference type="EMBL" id="ORY56193.1"/>
    </source>
</evidence>
<dbReference type="AlphaFoldDB" id="A0A1Y2DA98"/>
<evidence type="ECO:0000313" key="5">
    <source>
        <dbReference type="Proteomes" id="UP000193467"/>
    </source>
</evidence>
<evidence type="ECO:0000256" key="2">
    <source>
        <dbReference type="ARBA" id="ARBA00023186"/>
    </source>
</evidence>
<organism evidence="4 5">
    <name type="scientific">Leucosporidium creatinivorum</name>
    <dbReference type="NCBI Taxonomy" id="106004"/>
    <lineage>
        <taxon>Eukaryota</taxon>
        <taxon>Fungi</taxon>
        <taxon>Dikarya</taxon>
        <taxon>Basidiomycota</taxon>
        <taxon>Pucciniomycotina</taxon>
        <taxon>Microbotryomycetes</taxon>
        <taxon>Leucosporidiales</taxon>
        <taxon>Leucosporidium</taxon>
    </lineage>
</organism>
<dbReference type="FunCoup" id="A0A1Y2DA98">
    <property type="interactions" value="30"/>
</dbReference>
<dbReference type="PANTHER" id="PTHR33643:SF1">
    <property type="entry name" value="UREASE ACCESSORY PROTEIN D"/>
    <property type="match status" value="1"/>
</dbReference>
<feature type="region of interest" description="Disordered" evidence="3">
    <location>
        <begin position="199"/>
        <end position="232"/>
    </location>
</feature>
<evidence type="ECO:0000256" key="3">
    <source>
        <dbReference type="SAM" id="MobiDB-lite"/>
    </source>
</evidence>
<sequence>MLLPTRRLAPGEGVVKLARAGQQAVFETVKFSYPLKLIVPKRHFMDGLNVLYMISYGGGLVAGDQVVMHVEVEKGATLVLLTQGSTKVFKTRPGRFLTATPLPDGTLPTTTRQLLHIKIHPSSTLILLPSPVTCFSKANYAQRQTFDLGDETSNLLLLDWYTSGRMGMKGGGEEWDFTRYRSENEVRVAGRRVAKDVLLLEDEDRGDASPASSASSTPPTDSSASPPPHRTSYLPRVAPYSSYCTLLIRGSLFTPLLQHLSTSFTSITQYKQTNPYSLVWSFSPLEKGGEEVGGIARCAGDSTESVKRWVQEVLKEGGIEKIVGEDLWKNAFSS</sequence>
<dbReference type="HAMAP" id="MF_01384">
    <property type="entry name" value="UreD"/>
    <property type="match status" value="1"/>
</dbReference>
<dbReference type="Proteomes" id="UP000193467">
    <property type="component" value="Unassembled WGS sequence"/>
</dbReference>